<reference evidence="2 3" key="1">
    <citation type="submission" date="2019-06" db="EMBL/GenBank/DDBJ databases">
        <title>Sequencing the genomes of 1000 actinobacteria strains.</title>
        <authorList>
            <person name="Klenk H.-P."/>
        </authorList>
    </citation>
    <scope>NUCLEOTIDE SEQUENCE [LARGE SCALE GENOMIC DNA]</scope>
    <source>
        <strain evidence="2 3">DSM 46837</strain>
    </source>
</reference>
<name>A0A543PDG1_9ACTN</name>
<dbReference type="PROSITE" id="PS50125">
    <property type="entry name" value="GUANYLATE_CYCLASE_2"/>
    <property type="match status" value="1"/>
</dbReference>
<feature type="domain" description="Guanylate cyclase" evidence="1">
    <location>
        <begin position="288"/>
        <end position="395"/>
    </location>
</feature>
<dbReference type="OrthoDB" id="27092at2"/>
<dbReference type="PANTHER" id="PTHR43433:SF8">
    <property type="entry name" value="BIFUNCTIONAL LIPASE_ADENYLATE CYCLASE LIPJ"/>
    <property type="match status" value="1"/>
</dbReference>
<keyword evidence="3" id="KW-1185">Reference proteome</keyword>
<proteinExistence type="predicted"/>
<dbReference type="GO" id="GO:0004016">
    <property type="term" value="F:adenylate cyclase activity"/>
    <property type="evidence" value="ECO:0007669"/>
    <property type="project" value="UniProtKB-ARBA"/>
</dbReference>
<dbReference type="Pfam" id="PF00561">
    <property type="entry name" value="Abhydrolase_1"/>
    <property type="match status" value="1"/>
</dbReference>
<dbReference type="InterPro" id="IPR029058">
    <property type="entry name" value="AB_hydrolase_fold"/>
</dbReference>
<sequence length="442" mass="46679">MPPRTRYARSGDLAIAYQVVDGDGPDLVLVPGFVSHLDWGWQEPTLRRFLERLSGFSRLILFDKRGTGLSDPVAGSATLEERVDDLTAVLDAVGSQEAALLGVSEGGAMAMLFAAQHPDRTKALVLYGASPRLTAAPGYPHGADEAGMMRLLNGLVERWGEGVALSAWAPSRADDPGLRAWWAGLQRMGASPGMARRLFAVYPIADVRGILAAIHVPTLVLQRRGDHLLRPEIGRYLAAHIPDAGFVELEGEDHLFFVGDTDQLLAEIQEFLTGCRPAPSAAERVLATVLFVDVVGSTALAARVGDAAWASMRARLLAAARRELARHSGREIDVAGDGLFATFTGPARAIRCAVGIHEAARGLGLSLRAGVHAGEVERVDGGVSGLAVHIGARVMAEAAPGEVLVTGTVKDLVIGSGLDFAERGVRALPGVPGTWPVYAVAD</sequence>
<dbReference type="Gene3D" id="3.40.50.1820">
    <property type="entry name" value="alpha/beta hydrolase"/>
    <property type="match status" value="1"/>
</dbReference>
<accession>A0A543PDG1</accession>
<dbReference type="RefSeq" id="WP_142024753.1">
    <property type="nucleotide sequence ID" value="NZ_VFQE01000001.1"/>
</dbReference>
<protein>
    <submittedName>
        <fullName evidence="2">Class 3 adenylate cyclase</fullName>
    </submittedName>
</protein>
<evidence type="ECO:0000313" key="2">
    <source>
        <dbReference type="EMBL" id="TQN42090.1"/>
    </source>
</evidence>
<dbReference type="InterPro" id="IPR000073">
    <property type="entry name" value="AB_hydrolase_1"/>
</dbReference>
<dbReference type="SUPFAM" id="SSF55073">
    <property type="entry name" value="Nucleotide cyclase"/>
    <property type="match status" value="1"/>
</dbReference>
<evidence type="ECO:0000313" key="3">
    <source>
        <dbReference type="Proteomes" id="UP000319865"/>
    </source>
</evidence>
<dbReference type="SMART" id="SM00044">
    <property type="entry name" value="CYCc"/>
    <property type="match status" value="1"/>
</dbReference>
<dbReference type="GO" id="GO:0035556">
    <property type="term" value="P:intracellular signal transduction"/>
    <property type="evidence" value="ECO:0007669"/>
    <property type="project" value="InterPro"/>
</dbReference>
<evidence type="ECO:0000259" key="1">
    <source>
        <dbReference type="PROSITE" id="PS50125"/>
    </source>
</evidence>
<dbReference type="AlphaFoldDB" id="A0A543PDG1"/>
<dbReference type="EMBL" id="VFQE01000001">
    <property type="protein sequence ID" value="TQN42090.1"/>
    <property type="molecule type" value="Genomic_DNA"/>
</dbReference>
<dbReference type="Proteomes" id="UP000319865">
    <property type="component" value="Unassembled WGS sequence"/>
</dbReference>
<organism evidence="2 3">
    <name type="scientific">Blastococcus colisei</name>
    <dbReference type="NCBI Taxonomy" id="1564162"/>
    <lineage>
        <taxon>Bacteria</taxon>
        <taxon>Bacillati</taxon>
        <taxon>Actinomycetota</taxon>
        <taxon>Actinomycetes</taxon>
        <taxon>Geodermatophilales</taxon>
        <taxon>Geodermatophilaceae</taxon>
        <taxon>Blastococcus</taxon>
    </lineage>
</organism>
<dbReference type="CDD" id="cd07302">
    <property type="entry name" value="CHD"/>
    <property type="match status" value="1"/>
</dbReference>
<dbReference type="InterPro" id="IPR050471">
    <property type="entry name" value="AB_hydrolase"/>
</dbReference>
<dbReference type="PRINTS" id="PR00111">
    <property type="entry name" value="ABHYDROLASE"/>
</dbReference>
<dbReference type="SUPFAM" id="SSF53474">
    <property type="entry name" value="alpha/beta-Hydrolases"/>
    <property type="match status" value="1"/>
</dbReference>
<dbReference type="GO" id="GO:0009190">
    <property type="term" value="P:cyclic nucleotide biosynthetic process"/>
    <property type="evidence" value="ECO:0007669"/>
    <property type="project" value="InterPro"/>
</dbReference>
<dbReference type="InterPro" id="IPR029787">
    <property type="entry name" value="Nucleotide_cyclase"/>
</dbReference>
<dbReference type="InterPro" id="IPR001054">
    <property type="entry name" value="A/G_cyclase"/>
</dbReference>
<comment type="caution">
    <text evidence="2">The sequence shown here is derived from an EMBL/GenBank/DDBJ whole genome shotgun (WGS) entry which is preliminary data.</text>
</comment>
<gene>
    <name evidence="2" type="ORF">FHU33_1483</name>
</gene>
<dbReference type="Gene3D" id="3.30.70.1230">
    <property type="entry name" value="Nucleotide cyclase"/>
    <property type="match status" value="1"/>
</dbReference>
<dbReference type="PANTHER" id="PTHR43433">
    <property type="entry name" value="HYDROLASE, ALPHA/BETA FOLD FAMILY PROTEIN"/>
    <property type="match status" value="1"/>
</dbReference>